<dbReference type="InParanoid" id="M1BW38"/>
<dbReference type="Proteomes" id="UP000011115">
    <property type="component" value="Unassembled WGS sequence"/>
</dbReference>
<protein>
    <submittedName>
        <fullName evidence="1">Uncharacterized protein</fullName>
    </submittedName>
</protein>
<proteinExistence type="predicted"/>
<sequence>MSEIKVVVAIFSTTSVVICCDPLLQQNVVALIISSLSLISSQAWTVEVIPHLIRQVNAEEEILSPRILRWLRSKTKTAKNIPDLYNPPHDAVVHPWLVPTEKELQMPYLITLGLVETLFDPVVDRVKMELAGARAIKRDRVVNELVVFDGVDGHGSDASVWCWTRPRGYLL</sequence>
<organism evidence="1 2">
    <name type="scientific">Solanum tuberosum</name>
    <name type="common">Potato</name>
    <dbReference type="NCBI Taxonomy" id="4113"/>
    <lineage>
        <taxon>Eukaryota</taxon>
        <taxon>Viridiplantae</taxon>
        <taxon>Streptophyta</taxon>
        <taxon>Embryophyta</taxon>
        <taxon>Tracheophyta</taxon>
        <taxon>Spermatophyta</taxon>
        <taxon>Magnoliopsida</taxon>
        <taxon>eudicotyledons</taxon>
        <taxon>Gunneridae</taxon>
        <taxon>Pentapetalae</taxon>
        <taxon>asterids</taxon>
        <taxon>lamiids</taxon>
        <taxon>Solanales</taxon>
        <taxon>Solanaceae</taxon>
        <taxon>Solanoideae</taxon>
        <taxon>Solaneae</taxon>
        <taxon>Solanum</taxon>
    </lineage>
</organism>
<dbReference type="Gramene" id="PGSC0003DMT400054316">
    <property type="protein sequence ID" value="PGSC0003DMT400054316"/>
    <property type="gene ID" value="PGSC0003DMG400021078"/>
</dbReference>
<keyword evidence="2" id="KW-1185">Reference proteome</keyword>
<dbReference type="AlphaFoldDB" id="M1BW38"/>
<reference evidence="1" key="2">
    <citation type="submission" date="2015-06" db="UniProtKB">
        <authorList>
            <consortium name="EnsemblPlants"/>
        </authorList>
    </citation>
    <scope>IDENTIFICATION</scope>
    <source>
        <strain evidence="1">DM1-3 516 R44</strain>
    </source>
</reference>
<dbReference type="HOGENOM" id="CLU_1565583_0_0_1"/>
<dbReference type="PaxDb" id="4113-PGSC0003DMT400054316"/>
<dbReference type="EnsemblPlants" id="PGSC0003DMT400054316">
    <property type="protein sequence ID" value="PGSC0003DMT400054316"/>
    <property type="gene ID" value="PGSC0003DMG400021078"/>
</dbReference>
<accession>M1BW38</accession>
<evidence type="ECO:0000313" key="1">
    <source>
        <dbReference type="EnsemblPlants" id="PGSC0003DMT400054316"/>
    </source>
</evidence>
<name>M1BW38_SOLTU</name>
<reference evidence="2" key="1">
    <citation type="journal article" date="2011" name="Nature">
        <title>Genome sequence and analysis of the tuber crop potato.</title>
        <authorList>
            <consortium name="The Potato Genome Sequencing Consortium"/>
        </authorList>
    </citation>
    <scope>NUCLEOTIDE SEQUENCE [LARGE SCALE GENOMIC DNA]</scope>
    <source>
        <strain evidence="2">cv. DM1-3 516 R44</strain>
    </source>
</reference>
<evidence type="ECO:0000313" key="2">
    <source>
        <dbReference type="Proteomes" id="UP000011115"/>
    </source>
</evidence>